<protein>
    <submittedName>
        <fullName evidence="1">Speckle-type POZ protein</fullName>
    </submittedName>
</protein>
<name>A0A8X6G0D4_TRICU</name>
<sequence>MSGGIVEHSFERDKNGGFSEFMRKELFQLHKQQYLPKDILTACCRMCKKFGQITEERQCFARTRIGVERRSFVWTIPEFSFYGMRKFNIKSILDDKKVMTLNLFLERDIFPDLQVFLIDRTLKCSTFHIHLLDAFGNRVEYLKHKFIFAEHNEHLYPSFISVEELIEEKDLYLPNDVLTLLFYCWNCVRRN</sequence>
<dbReference type="EMBL" id="BMAO01030937">
    <property type="protein sequence ID" value="GFQ71293.1"/>
    <property type="molecule type" value="Genomic_DNA"/>
</dbReference>
<evidence type="ECO:0000313" key="2">
    <source>
        <dbReference type="Proteomes" id="UP000887116"/>
    </source>
</evidence>
<reference evidence="1" key="1">
    <citation type="submission" date="2020-07" db="EMBL/GenBank/DDBJ databases">
        <title>Multicomponent nature underlies the extraordinary mechanical properties of spider dragline silk.</title>
        <authorList>
            <person name="Kono N."/>
            <person name="Nakamura H."/>
            <person name="Mori M."/>
            <person name="Yoshida Y."/>
            <person name="Ohtoshi R."/>
            <person name="Malay A.D."/>
            <person name="Moran D.A.P."/>
            <person name="Tomita M."/>
            <person name="Numata K."/>
            <person name="Arakawa K."/>
        </authorList>
    </citation>
    <scope>NUCLEOTIDE SEQUENCE</scope>
</reference>
<dbReference type="OrthoDB" id="10586605at2759"/>
<keyword evidence="2" id="KW-1185">Reference proteome</keyword>
<proteinExistence type="predicted"/>
<dbReference type="SUPFAM" id="SSF49599">
    <property type="entry name" value="TRAF domain-like"/>
    <property type="match status" value="1"/>
</dbReference>
<organism evidence="1 2">
    <name type="scientific">Trichonephila clavata</name>
    <name type="common">Joro spider</name>
    <name type="synonym">Nephila clavata</name>
    <dbReference type="NCBI Taxonomy" id="2740835"/>
    <lineage>
        <taxon>Eukaryota</taxon>
        <taxon>Metazoa</taxon>
        <taxon>Ecdysozoa</taxon>
        <taxon>Arthropoda</taxon>
        <taxon>Chelicerata</taxon>
        <taxon>Arachnida</taxon>
        <taxon>Araneae</taxon>
        <taxon>Araneomorphae</taxon>
        <taxon>Entelegynae</taxon>
        <taxon>Araneoidea</taxon>
        <taxon>Nephilidae</taxon>
        <taxon>Trichonephila</taxon>
    </lineage>
</organism>
<dbReference type="Proteomes" id="UP000887116">
    <property type="component" value="Unassembled WGS sequence"/>
</dbReference>
<gene>
    <name evidence="1" type="primary">spop_149</name>
    <name evidence="1" type="ORF">TNCT_329771</name>
</gene>
<accession>A0A8X6G0D4</accession>
<dbReference type="AlphaFoldDB" id="A0A8X6G0D4"/>
<comment type="caution">
    <text evidence="1">The sequence shown here is derived from an EMBL/GenBank/DDBJ whole genome shotgun (WGS) entry which is preliminary data.</text>
</comment>
<evidence type="ECO:0000313" key="1">
    <source>
        <dbReference type="EMBL" id="GFQ71293.1"/>
    </source>
</evidence>